<proteinExistence type="predicted"/>
<reference evidence="2 3" key="1">
    <citation type="submission" date="2019-04" db="EMBL/GenBank/DDBJ databases">
        <title>Phreatobacter aquaticus sp. nov.</title>
        <authorList>
            <person name="Choi A."/>
        </authorList>
    </citation>
    <scope>NUCLEOTIDE SEQUENCE [LARGE SCALE GENOMIC DNA]</scope>
    <source>
        <strain evidence="2 3">KCTC 52518</strain>
    </source>
</reference>
<dbReference type="OrthoDB" id="9816412at2"/>
<evidence type="ECO:0000313" key="2">
    <source>
        <dbReference type="EMBL" id="QCI65637.1"/>
    </source>
</evidence>
<dbReference type="KEGG" id="pstg:E8M01_16335"/>
<protein>
    <recommendedName>
        <fullName evidence="4">Peptidase</fullName>
    </recommendedName>
</protein>
<gene>
    <name evidence="2" type="ORF">E8M01_16335</name>
</gene>
<organism evidence="2 3">
    <name type="scientific">Phreatobacter stygius</name>
    <dbReference type="NCBI Taxonomy" id="1940610"/>
    <lineage>
        <taxon>Bacteria</taxon>
        <taxon>Pseudomonadati</taxon>
        <taxon>Pseudomonadota</taxon>
        <taxon>Alphaproteobacteria</taxon>
        <taxon>Hyphomicrobiales</taxon>
        <taxon>Phreatobacteraceae</taxon>
        <taxon>Phreatobacter</taxon>
    </lineage>
</organism>
<sequence>MAKASTTRTIEVFRPGTFTPMSGVAVTFSADDLRALASVYDAAAAPIPAVVGHPTTDAPAYGWATGLRYDDANERLLADLGEVEPAFAEAVGAGRYKKVSFSLFPPDHPGNPKPGAWYPKHIGFLGAAAPAVPGLKPVQFSADDRAVTFEFADASVLKDVAGLFRSLREFLIEKFGSEAADKAVPGWTIGWIDDAADRDPPRTIPAYSAPPAPEPSMTVKTPAGNSADDLARRQADLDKRERDANHKDHVAFAEGLIGDGKLLPVLKDKVVGLLDGLAPVGGAVIEVSFAEGSATKTSGALDLVKDILAAQPQVVSFGAVALGRQPGAAVDFALPSGMSADPASAELHAKAVAYQAAHPTTDYMAAIAAVQG</sequence>
<evidence type="ECO:0008006" key="4">
    <source>
        <dbReference type="Google" id="ProtNLM"/>
    </source>
</evidence>
<dbReference type="AlphaFoldDB" id="A0A4D7BCD1"/>
<dbReference type="Proteomes" id="UP000298781">
    <property type="component" value="Chromosome"/>
</dbReference>
<keyword evidence="3" id="KW-1185">Reference proteome</keyword>
<dbReference type="EMBL" id="CP039690">
    <property type="protein sequence ID" value="QCI65637.1"/>
    <property type="molecule type" value="Genomic_DNA"/>
</dbReference>
<evidence type="ECO:0000256" key="1">
    <source>
        <dbReference type="SAM" id="MobiDB-lite"/>
    </source>
</evidence>
<name>A0A4D7BCD1_9HYPH</name>
<evidence type="ECO:0000313" key="3">
    <source>
        <dbReference type="Proteomes" id="UP000298781"/>
    </source>
</evidence>
<feature type="region of interest" description="Disordered" evidence="1">
    <location>
        <begin position="201"/>
        <end position="227"/>
    </location>
</feature>
<accession>A0A4D7BCD1</accession>